<gene>
    <name evidence="1" type="ORF">UFOVP84_109</name>
</gene>
<reference evidence="1" key="1">
    <citation type="submission" date="2020-04" db="EMBL/GenBank/DDBJ databases">
        <authorList>
            <person name="Chiriac C."/>
            <person name="Salcher M."/>
            <person name="Ghai R."/>
            <person name="Kavagutti S V."/>
        </authorList>
    </citation>
    <scope>NUCLEOTIDE SEQUENCE</scope>
</reference>
<proteinExistence type="predicted"/>
<name>A0A6J5L123_9CAUD</name>
<organism evidence="1">
    <name type="scientific">uncultured Caudovirales phage</name>
    <dbReference type="NCBI Taxonomy" id="2100421"/>
    <lineage>
        <taxon>Viruses</taxon>
        <taxon>Duplodnaviria</taxon>
        <taxon>Heunggongvirae</taxon>
        <taxon>Uroviricota</taxon>
        <taxon>Caudoviricetes</taxon>
        <taxon>Peduoviridae</taxon>
        <taxon>Maltschvirus</taxon>
        <taxon>Maltschvirus maltsch</taxon>
    </lineage>
</organism>
<evidence type="ECO:0000313" key="1">
    <source>
        <dbReference type="EMBL" id="CAB4127282.1"/>
    </source>
</evidence>
<sequence>MKEKYKLYKKNNRWFCCKDYWVISGNSPVSAYENYLKYKKSDFIDLEVQYY</sequence>
<protein>
    <submittedName>
        <fullName evidence="1">Uncharacterized protein</fullName>
    </submittedName>
</protein>
<accession>A0A6J5L123</accession>
<dbReference type="EMBL" id="LR796208">
    <property type="protein sequence ID" value="CAB4127282.1"/>
    <property type="molecule type" value="Genomic_DNA"/>
</dbReference>